<organism evidence="3 4">
    <name type="scientific">Podospora fimiseda</name>
    <dbReference type="NCBI Taxonomy" id="252190"/>
    <lineage>
        <taxon>Eukaryota</taxon>
        <taxon>Fungi</taxon>
        <taxon>Dikarya</taxon>
        <taxon>Ascomycota</taxon>
        <taxon>Pezizomycotina</taxon>
        <taxon>Sordariomycetes</taxon>
        <taxon>Sordariomycetidae</taxon>
        <taxon>Sordariales</taxon>
        <taxon>Podosporaceae</taxon>
        <taxon>Podospora</taxon>
    </lineage>
</organism>
<reference evidence="3" key="1">
    <citation type="journal article" date="2023" name="Mol. Phylogenet. Evol.">
        <title>Genome-scale phylogeny and comparative genomics of the fungal order Sordariales.</title>
        <authorList>
            <person name="Hensen N."/>
            <person name="Bonometti L."/>
            <person name="Westerberg I."/>
            <person name="Brannstrom I.O."/>
            <person name="Guillou S."/>
            <person name="Cros-Aarteil S."/>
            <person name="Calhoun S."/>
            <person name="Haridas S."/>
            <person name="Kuo A."/>
            <person name="Mondo S."/>
            <person name="Pangilinan J."/>
            <person name="Riley R."/>
            <person name="LaButti K."/>
            <person name="Andreopoulos B."/>
            <person name="Lipzen A."/>
            <person name="Chen C."/>
            <person name="Yan M."/>
            <person name="Daum C."/>
            <person name="Ng V."/>
            <person name="Clum A."/>
            <person name="Steindorff A."/>
            <person name="Ohm R.A."/>
            <person name="Martin F."/>
            <person name="Silar P."/>
            <person name="Natvig D.O."/>
            <person name="Lalanne C."/>
            <person name="Gautier V."/>
            <person name="Ament-Velasquez S.L."/>
            <person name="Kruys A."/>
            <person name="Hutchinson M.I."/>
            <person name="Powell A.J."/>
            <person name="Barry K."/>
            <person name="Miller A.N."/>
            <person name="Grigoriev I.V."/>
            <person name="Debuchy R."/>
            <person name="Gladieux P."/>
            <person name="Hiltunen Thoren M."/>
            <person name="Johannesson H."/>
        </authorList>
    </citation>
    <scope>NUCLEOTIDE SEQUENCE</scope>
    <source>
        <strain evidence="3">CBS 990.96</strain>
    </source>
</reference>
<sequence length="391" mass="42294">MKFTIPCRILTLLFGLSPLSALAANLDQTLSSQPNLSTFRSLVSSNPTIFSNLPQGITILAPNDDAFNRIGNWHSQISSNKTFVSAILKYHILPKEVSMKPIPRGESTWSNTLLTDQGFSTIMGGQRLIMTKLPDEKVVFTSGFATRGTVVTEDIQFDGGLIQVVDGVMRVPAGLEFTMRRSFPDDISAFLGGLFASGLMEELVGKTNDVTIFAPHNSAFQHLASNFEGMKTEEVKKIFRYHIVPGTVSHSWELQDGSSFKTAETGKKIAITLHTNFIFVNSAQVLQSDVLLSNGVVHIIDNVLDPNHQSSKPDMNLVSQTPVFEVKGTKTETGRGVETPWIGWIPCLEGEEGCRRVTVTAVPTTTPTGTGTGTGTGTATGTVSFGLGHDC</sequence>
<comment type="caution">
    <text evidence="3">The sequence shown here is derived from an EMBL/GenBank/DDBJ whole genome shotgun (WGS) entry which is preliminary data.</text>
</comment>
<protein>
    <submittedName>
        <fullName evidence="3">Periostin</fullName>
    </submittedName>
</protein>
<dbReference type="GO" id="GO:0000329">
    <property type="term" value="C:fungal-type vacuole membrane"/>
    <property type="evidence" value="ECO:0007669"/>
    <property type="project" value="TreeGrafter"/>
</dbReference>
<dbReference type="EMBL" id="MU865418">
    <property type="protein sequence ID" value="KAK4223669.1"/>
    <property type="molecule type" value="Genomic_DNA"/>
</dbReference>
<dbReference type="InterPro" id="IPR036378">
    <property type="entry name" value="FAS1_dom_sf"/>
</dbReference>
<dbReference type="AlphaFoldDB" id="A0AAN7GY25"/>
<evidence type="ECO:0000313" key="4">
    <source>
        <dbReference type="Proteomes" id="UP001301958"/>
    </source>
</evidence>
<accession>A0AAN7GY25</accession>
<reference evidence="3" key="2">
    <citation type="submission" date="2023-05" db="EMBL/GenBank/DDBJ databases">
        <authorList>
            <consortium name="Lawrence Berkeley National Laboratory"/>
            <person name="Steindorff A."/>
            <person name="Hensen N."/>
            <person name="Bonometti L."/>
            <person name="Westerberg I."/>
            <person name="Brannstrom I.O."/>
            <person name="Guillou S."/>
            <person name="Cros-Aarteil S."/>
            <person name="Calhoun S."/>
            <person name="Haridas S."/>
            <person name="Kuo A."/>
            <person name="Mondo S."/>
            <person name="Pangilinan J."/>
            <person name="Riley R."/>
            <person name="Labutti K."/>
            <person name="Andreopoulos B."/>
            <person name="Lipzen A."/>
            <person name="Chen C."/>
            <person name="Yanf M."/>
            <person name="Daum C."/>
            <person name="Ng V."/>
            <person name="Clum A."/>
            <person name="Ohm R."/>
            <person name="Martin F."/>
            <person name="Silar P."/>
            <person name="Natvig D."/>
            <person name="Lalanne C."/>
            <person name="Gautier V."/>
            <person name="Ament-Velasquez S.L."/>
            <person name="Kruys A."/>
            <person name="Hutchinson M.I."/>
            <person name="Powell A.J."/>
            <person name="Barry K."/>
            <person name="Miller A.N."/>
            <person name="Grigoriev I.V."/>
            <person name="Debuchy R."/>
            <person name="Gladieux P."/>
            <person name="Thoren M.H."/>
            <person name="Johannesson H."/>
        </authorList>
    </citation>
    <scope>NUCLEOTIDE SEQUENCE</scope>
    <source>
        <strain evidence="3">CBS 990.96</strain>
    </source>
</reference>
<dbReference type="Proteomes" id="UP001301958">
    <property type="component" value="Unassembled WGS sequence"/>
</dbReference>
<keyword evidence="4" id="KW-1185">Reference proteome</keyword>
<gene>
    <name evidence="3" type="ORF">QBC38DRAFT_538919</name>
</gene>
<dbReference type="SMART" id="SM00554">
    <property type="entry name" value="FAS1"/>
    <property type="match status" value="2"/>
</dbReference>
<dbReference type="InterPro" id="IPR000782">
    <property type="entry name" value="FAS1_domain"/>
</dbReference>
<proteinExistence type="predicted"/>
<feature type="signal peptide" evidence="1">
    <location>
        <begin position="1"/>
        <end position="23"/>
    </location>
</feature>
<dbReference type="GO" id="GO:0016236">
    <property type="term" value="P:macroautophagy"/>
    <property type="evidence" value="ECO:0007669"/>
    <property type="project" value="TreeGrafter"/>
</dbReference>
<dbReference type="Gene3D" id="2.30.180.10">
    <property type="entry name" value="FAS1 domain"/>
    <property type="match status" value="2"/>
</dbReference>
<dbReference type="Pfam" id="PF02469">
    <property type="entry name" value="Fasciclin"/>
    <property type="match status" value="2"/>
</dbReference>
<evidence type="ECO:0000313" key="3">
    <source>
        <dbReference type="EMBL" id="KAK4223669.1"/>
    </source>
</evidence>
<keyword evidence="1" id="KW-0732">Signal</keyword>
<dbReference type="PANTHER" id="PTHR10900:SF77">
    <property type="entry name" value="FI19380P1"/>
    <property type="match status" value="1"/>
</dbReference>
<dbReference type="PANTHER" id="PTHR10900">
    <property type="entry name" value="PERIOSTIN-RELATED"/>
    <property type="match status" value="1"/>
</dbReference>
<evidence type="ECO:0000256" key="1">
    <source>
        <dbReference type="SAM" id="SignalP"/>
    </source>
</evidence>
<evidence type="ECO:0000259" key="2">
    <source>
        <dbReference type="PROSITE" id="PS50213"/>
    </source>
</evidence>
<feature type="chain" id="PRO_5042819027" evidence="1">
    <location>
        <begin position="24"/>
        <end position="391"/>
    </location>
</feature>
<dbReference type="SUPFAM" id="SSF82153">
    <property type="entry name" value="FAS1 domain"/>
    <property type="match status" value="2"/>
</dbReference>
<dbReference type="InterPro" id="IPR050904">
    <property type="entry name" value="Adhesion/Biosynth-related"/>
</dbReference>
<name>A0AAN7GY25_9PEZI</name>
<feature type="domain" description="FAS1" evidence="2">
    <location>
        <begin position="174"/>
        <end position="304"/>
    </location>
</feature>
<dbReference type="PROSITE" id="PS50213">
    <property type="entry name" value="FAS1"/>
    <property type="match status" value="2"/>
</dbReference>
<feature type="domain" description="FAS1" evidence="2">
    <location>
        <begin position="23"/>
        <end position="169"/>
    </location>
</feature>